<dbReference type="Proteomes" id="UP000503251">
    <property type="component" value="Chromosome"/>
</dbReference>
<organism evidence="3 4">
    <name type="scientific">Oceanidesulfovibrio marinus</name>
    <dbReference type="NCBI Taxonomy" id="370038"/>
    <lineage>
        <taxon>Bacteria</taxon>
        <taxon>Pseudomonadati</taxon>
        <taxon>Thermodesulfobacteriota</taxon>
        <taxon>Desulfovibrionia</taxon>
        <taxon>Desulfovibrionales</taxon>
        <taxon>Desulfovibrionaceae</taxon>
        <taxon>Oceanidesulfovibrio</taxon>
    </lineage>
</organism>
<reference evidence="3 4" key="1">
    <citation type="submission" date="2019-04" db="EMBL/GenBank/DDBJ databases">
        <title>Isolation and culture of sulfate reducing bacteria from the cold seep of the South China Sea.</title>
        <authorList>
            <person name="Sun C."/>
            <person name="Liu R."/>
        </authorList>
    </citation>
    <scope>NUCLEOTIDE SEQUENCE [LARGE SCALE GENOMIC DNA]</scope>
    <source>
        <strain evidence="3 4">CS1</strain>
    </source>
</reference>
<keyword evidence="1" id="KW-0472">Membrane</keyword>
<proteinExistence type="predicted"/>
<evidence type="ECO:0000313" key="3">
    <source>
        <dbReference type="EMBL" id="QJT08762.1"/>
    </source>
</evidence>
<keyword evidence="1" id="KW-1133">Transmembrane helix</keyword>
<feature type="domain" description="DUF1980" evidence="2">
    <location>
        <begin position="184"/>
        <end position="248"/>
    </location>
</feature>
<dbReference type="InterPro" id="IPR048447">
    <property type="entry name" value="DUF1980_C"/>
</dbReference>
<evidence type="ECO:0000313" key="4">
    <source>
        <dbReference type="Proteomes" id="UP000503251"/>
    </source>
</evidence>
<dbReference type="EMBL" id="CP039543">
    <property type="protein sequence ID" value="QJT08762.1"/>
    <property type="molecule type" value="Genomic_DNA"/>
</dbReference>
<evidence type="ECO:0000259" key="2">
    <source>
        <dbReference type="Pfam" id="PF21537"/>
    </source>
</evidence>
<gene>
    <name evidence="3" type="ORF">E8L03_07405</name>
</gene>
<accession>A0ABX6NDU5</accession>
<keyword evidence="4" id="KW-1185">Reference proteome</keyword>
<feature type="transmembrane region" description="Helical" evidence="1">
    <location>
        <begin position="69"/>
        <end position="89"/>
    </location>
</feature>
<evidence type="ECO:0000256" key="1">
    <source>
        <dbReference type="SAM" id="Phobius"/>
    </source>
</evidence>
<keyword evidence="1" id="KW-0812">Transmembrane</keyword>
<dbReference type="Pfam" id="PF21537">
    <property type="entry name" value="DUF1980_C"/>
    <property type="match status" value="1"/>
</dbReference>
<sequence length="299" mass="31719">MASLVRLLEACLLALAGAFMLVLATSPMYWHFFNPKYSWLTFTAGAIVALLSLAGLLHRTRTPKASEIASLAVFLVLAGLAVTLPNPLFDVPPSGITSSDSFEPFSQPPGDAQAMANAENPPDTFGLGGAFPANPGADVPAPTFDVTEEENGSRFTMDGVEYIKTNIAELILAEQENRLEPGGAYSVQGLVARTPELDEAGYIAVTRLFIVCCFADATGVAYLVDVDDPQSYTQGQWVHAAGTLAPAKTLPKTLPIAIPGAFTAIHGDKFAISAARVEPGPVPGMPFLFELRGKEPYVY</sequence>
<dbReference type="RefSeq" id="WP_171266978.1">
    <property type="nucleotide sequence ID" value="NZ_CP039543.1"/>
</dbReference>
<feature type="transmembrane region" description="Helical" evidence="1">
    <location>
        <begin position="7"/>
        <end position="31"/>
    </location>
</feature>
<feature type="transmembrane region" description="Helical" evidence="1">
    <location>
        <begin position="37"/>
        <end position="57"/>
    </location>
</feature>
<name>A0ABX6NDU5_9BACT</name>
<protein>
    <recommendedName>
        <fullName evidence="2">DUF1980 domain-containing protein</fullName>
    </recommendedName>
</protein>